<accession>A0A5B8MZX3</accession>
<sequence length="383" mass="41452">MAWRWKGAGGRKVVGLKASSRRARSLVRGRADGGGGGNPDDEPAAEVLSEEMLERLKEAEKEAAELRKQLADMKEAEAEIAAASTSGRDAKPNRPDVKIDGSSTFTRENFLYPTSDTWLGETDSDFAKLVRSGEEFMAKDGVSESSYQTGVSEEDKGKVTKRLLLGVGGAILAGLLALIPTDKLDLSSPTQPTFAYLVPILESKQEYARIEDLVTYAEWPAVQSKVKAILEGKQNLKTAMLQVAKLEADPKAAEKMREHARDAADYLSQVDYDAYFDTLIPPSGKQSIEFTDFSLKSLAASKKSLESFLALVDSEQLEAAQSQVSARSAFLQQTYEQVQAQPERPEDAPPPLAEAEADTPVPDPAGQANLQVQVQVQGEGGSL</sequence>
<keyword evidence="3" id="KW-1185">Reference proteome</keyword>
<dbReference type="OrthoDB" id="2017163at2759"/>
<reference evidence="2 3" key="1">
    <citation type="submission" date="2018-07" db="EMBL/GenBank/DDBJ databases">
        <title>The complete nuclear genome of the prasinophyte Chloropicon primus (CCMP1205).</title>
        <authorList>
            <person name="Pombert J.-F."/>
            <person name="Otis C."/>
            <person name="Turmel M."/>
            <person name="Lemieux C."/>
        </authorList>
    </citation>
    <scope>NUCLEOTIDE SEQUENCE [LARGE SCALE GENOMIC DNA]</scope>
    <source>
        <strain evidence="2 3">CCMP1205</strain>
    </source>
</reference>
<dbReference type="AlphaFoldDB" id="A0A5B8MZX3"/>
<feature type="compositionally biased region" description="Basic and acidic residues" evidence="1">
    <location>
        <begin position="88"/>
        <end position="99"/>
    </location>
</feature>
<dbReference type="EMBL" id="CP031048">
    <property type="protein sequence ID" value="QDZ25080.1"/>
    <property type="molecule type" value="Genomic_DNA"/>
</dbReference>
<protein>
    <submittedName>
        <fullName evidence="2">Uncharacterized protein</fullName>
    </submittedName>
</protein>
<evidence type="ECO:0000313" key="2">
    <source>
        <dbReference type="EMBL" id="QDZ25080.1"/>
    </source>
</evidence>
<dbReference type="Proteomes" id="UP000316726">
    <property type="component" value="Chromosome 15"/>
</dbReference>
<feature type="region of interest" description="Disordered" evidence="1">
    <location>
        <begin position="334"/>
        <end position="367"/>
    </location>
</feature>
<name>A0A5B8MZX3_9CHLO</name>
<proteinExistence type="predicted"/>
<feature type="region of interest" description="Disordered" evidence="1">
    <location>
        <begin position="1"/>
        <end position="44"/>
    </location>
</feature>
<feature type="region of interest" description="Disordered" evidence="1">
    <location>
        <begin position="78"/>
        <end position="100"/>
    </location>
</feature>
<evidence type="ECO:0000313" key="3">
    <source>
        <dbReference type="Proteomes" id="UP000316726"/>
    </source>
</evidence>
<evidence type="ECO:0000256" key="1">
    <source>
        <dbReference type="SAM" id="MobiDB-lite"/>
    </source>
</evidence>
<organism evidence="2 3">
    <name type="scientific">Chloropicon primus</name>
    <dbReference type="NCBI Taxonomy" id="1764295"/>
    <lineage>
        <taxon>Eukaryota</taxon>
        <taxon>Viridiplantae</taxon>
        <taxon>Chlorophyta</taxon>
        <taxon>Chloropicophyceae</taxon>
        <taxon>Chloropicales</taxon>
        <taxon>Chloropicaceae</taxon>
        <taxon>Chloropicon</taxon>
    </lineage>
</organism>
<gene>
    <name evidence="2" type="ORF">A3770_15p75980</name>
</gene>